<dbReference type="STRING" id="51240.A0A2I4FHY1"/>
<dbReference type="InterPro" id="IPR043128">
    <property type="entry name" value="Rev_trsase/Diguanyl_cyclase"/>
</dbReference>
<dbReference type="PANTHER" id="PTHR33064">
    <property type="entry name" value="POL PROTEIN"/>
    <property type="match status" value="1"/>
</dbReference>
<gene>
    <name evidence="2" type="primary">LOC108998929</name>
</gene>
<dbReference type="OrthoDB" id="1909920at2759"/>
<dbReference type="InterPro" id="IPR051320">
    <property type="entry name" value="Viral_Replic_Matur_Polypro"/>
</dbReference>
<dbReference type="Gene3D" id="3.30.70.270">
    <property type="match status" value="1"/>
</dbReference>
<dbReference type="SUPFAM" id="SSF56672">
    <property type="entry name" value="DNA/RNA polymerases"/>
    <property type="match status" value="1"/>
</dbReference>
<name>A0A2I4FHY1_JUGRE</name>
<dbReference type="AlphaFoldDB" id="A0A2I4FHY1"/>
<proteinExistence type="predicted"/>
<dbReference type="GeneID" id="108998929"/>
<sequence length="107" mass="12247">MAKCKFGMEEIDYLRHVTFDIGVQADPSKIESRLEWLVPSSLKALRGFLGLTGYYRKIIRYYGTIDAPLIDLMKKNVFVWTEGATQAFMALKKAITELSVLRLPDFP</sequence>
<reference evidence="2" key="1">
    <citation type="submission" date="2025-08" db="UniProtKB">
        <authorList>
            <consortium name="RefSeq"/>
        </authorList>
    </citation>
    <scope>IDENTIFICATION</scope>
    <source>
        <tissue evidence="2">Leaves</tissue>
    </source>
</reference>
<organism evidence="1 2">
    <name type="scientific">Juglans regia</name>
    <name type="common">English walnut</name>
    <dbReference type="NCBI Taxonomy" id="51240"/>
    <lineage>
        <taxon>Eukaryota</taxon>
        <taxon>Viridiplantae</taxon>
        <taxon>Streptophyta</taxon>
        <taxon>Embryophyta</taxon>
        <taxon>Tracheophyta</taxon>
        <taxon>Spermatophyta</taxon>
        <taxon>Magnoliopsida</taxon>
        <taxon>eudicotyledons</taxon>
        <taxon>Gunneridae</taxon>
        <taxon>Pentapetalae</taxon>
        <taxon>rosids</taxon>
        <taxon>fabids</taxon>
        <taxon>Fagales</taxon>
        <taxon>Juglandaceae</taxon>
        <taxon>Juglans</taxon>
    </lineage>
</organism>
<protein>
    <submittedName>
        <fullName evidence="2">Uncharacterized mitochondrial protein AtMg00860-like</fullName>
    </submittedName>
</protein>
<dbReference type="Gramene" id="Jr14_16430_p1">
    <property type="protein sequence ID" value="cds.Jr14_16430_p1"/>
    <property type="gene ID" value="Jr14_16430"/>
</dbReference>
<evidence type="ECO:0000313" key="1">
    <source>
        <dbReference type="Proteomes" id="UP000235220"/>
    </source>
</evidence>
<evidence type="ECO:0000313" key="2">
    <source>
        <dbReference type="RefSeq" id="XP_018831247.1"/>
    </source>
</evidence>
<dbReference type="RefSeq" id="XP_018831247.1">
    <property type="nucleotide sequence ID" value="XM_018975702.1"/>
</dbReference>
<dbReference type="KEGG" id="jre:108998929"/>
<dbReference type="PANTHER" id="PTHR33064:SF37">
    <property type="entry name" value="RIBONUCLEASE H"/>
    <property type="match status" value="1"/>
</dbReference>
<dbReference type="Proteomes" id="UP000235220">
    <property type="component" value="Chromosome 14"/>
</dbReference>
<accession>A0A2I4FHY1</accession>
<dbReference type="InterPro" id="IPR043502">
    <property type="entry name" value="DNA/RNA_pol_sf"/>
</dbReference>
<keyword evidence="1" id="KW-1185">Reference proteome</keyword>